<sequence length="119" mass="13755">MEVDSDKSEVVHLKVWKCGVHFKILAIYITPCNHPDFSHVNHVKHSIFIRDFSAHSPVWTYSDTNEAGRRVQDFLRSITFELLYKKQRPYSYLPYNGKSTAPNLLMVTTDLSISQNVPS</sequence>
<reference evidence="1" key="1">
    <citation type="submission" date="2020-08" db="EMBL/GenBank/DDBJ databases">
        <title>Multicomponent nature underlies the extraordinary mechanical properties of spider dragline silk.</title>
        <authorList>
            <person name="Kono N."/>
            <person name="Nakamura H."/>
            <person name="Mori M."/>
            <person name="Yoshida Y."/>
            <person name="Ohtoshi R."/>
            <person name="Malay A.D."/>
            <person name="Moran D.A.P."/>
            <person name="Tomita M."/>
            <person name="Numata K."/>
            <person name="Arakawa K."/>
        </authorList>
    </citation>
    <scope>NUCLEOTIDE SEQUENCE</scope>
</reference>
<dbReference type="EMBL" id="BMAV01000633">
    <property type="protein sequence ID" value="GFY38072.1"/>
    <property type="molecule type" value="Genomic_DNA"/>
</dbReference>
<dbReference type="Gene3D" id="3.60.10.10">
    <property type="entry name" value="Endonuclease/exonuclease/phosphatase"/>
    <property type="match status" value="1"/>
</dbReference>
<accession>A0A8X6I7B9</accession>
<dbReference type="Proteomes" id="UP000886998">
    <property type="component" value="Unassembled WGS sequence"/>
</dbReference>
<evidence type="ECO:0000313" key="3">
    <source>
        <dbReference type="Proteomes" id="UP000886998"/>
    </source>
</evidence>
<proteinExistence type="predicted"/>
<name>A0A8X6I7B9_9ARAC</name>
<organism evidence="1 3">
    <name type="scientific">Trichonephila inaurata madagascariensis</name>
    <dbReference type="NCBI Taxonomy" id="2747483"/>
    <lineage>
        <taxon>Eukaryota</taxon>
        <taxon>Metazoa</taxon>
        <taxon>Ecdysozoa</taxon>
        <taxon>Arthropoda</taxon>
        <taxon>Chelicerata</taxon>
        <taxon>Arachnida</taxon>
        <taxon>Araneae</taxon>
        <taxon>Araneomorphae</taxon>
        <taxon>Entelegynae</taxon>
        <taxon>Araneoidea</taxon>
        <taxon>Nephilidae</taxon>
        <taxon>Trichonephila</taxon>
        <taxon>Trichonephila inaurata</taxon>
    </lineage>
</organism>
<gene>
    <name evidence="1" type="ORF">TNIN_28851</name>
    <name evidence="2" type="ORF">TNIN_443431</name>
</gene>
<comment type="caution">
    <text evidence="1">The sequence shown here is derived from an EMBL/GenBank/DDBJ whole genome shotgun (WGS) entry which is preliminary data.</text>
</comment>
<keyword evidence="3" id="KW-1185">Reference proteome</keyword>
<evidence type="ECO:0000313" key="1">
    <source>
        <dbReference type="EMBL" id="GFS33878.1"/>
    </source>
</evidence>
<protein>
    <submittedName>
        <fullName evidence="1">Uncharacterized protein</fullName>
    </submittedName>
</protein>
<dbReference type="AlphaFoldDB" id="A0A8X6I7B9"/>
<dbReference type="EMBL" id="BMAV01024543">
    <property type="protein sequence ID" value="GFS33878.1"/>
    <property type="molecule type" value="Genomic_DNA"/>
</dbReference>
<dbReference type="InterPro" id="IPR036691">
    <property type="entry name" value="Endo/exonu/phosph_ase_sf"/>
</dbReference>
<evidence type="ECO:0000313" key="2">
    <source>
        <dbReference type="EMBL" id="GFY38072.1"/>
    </source>
</evidence>
<dbReference type="OrthoDB" id="6429850at2759"/>